<feature type="compositionally biased region" description="Low complexity" evidence="1">
    <location>
        <begin position="112"/>
        <end position="124"/>
    </location>
</feature>
<protein>
    <submittedName>
        <fullName evidence="2">Uncharacterized protein</fullName>
    </submittedName>
</protein>
<gene>
    <name evidence="2" type="ORF">NEZAVI_LOCUS4953</name>
</gene>
<dbReference type="Proteomes" id="UP001152798">
    <property type="component" value="Chromosome 3"/>
</dbReference>
<reference evidence="2" key="1">
    <citation type="submission" date="2022-01" db="EMBL/GenBank/DDBJ databases">
        <authorList>
            <person name="King R."/>
        </authorList>
    </citation>
    <scope>NUCLEOTIDE SEQUENCE</scope>
</reference>
<feature type="compositionally biased region" description="Low complexity" evidence="1">
    <location>
        <begin position="157"/>
        <end position="174"/>
    </location>
</feature>
<feature type="compositionally biased region" description="Basic residues" evidence="1">
    <location>
        <begin position="98"/>
        <end position="111"/>
    </location>
</feature>
<evidence type="ECO:0000256" key="1">
    <source>
        <dbReference type="SAM" id="MobiDB-lite"/>
    </source>
</evidence>
<dbReference type="OrthoDB" id="9994767at2759"/>
<organism evidence="2 3">
    <name type="scientific">Nezara viridula</name>
    <name type="common">Southern green stink bug</name>
    <name type="synonym">Cimex viridulus</name>
    <dbReference type="NCBI Taxonomy" id="85310"/>
    <lineage>
        <taxon>Eukaryota</taxon>
        <taxon>Metazoa</taxon>
        <taxon>Ecdysozoa</taxon>
        <taxon>Arthropoda</taxon>
        <taxon>Hexapoda</taxon>
        <taxon>Insecta</taxon>
        <taxon>Pterygota</taxon>
        <taxon>Neoptera</taxon>
        <taxon>Paraneoptera</taxon>
        <taxon>Hemiptera</taxon>
        <taxon>Heteroptera</taxon>
        <taxon>Panheteroptera</taxon>
        <taxon>Pentatomomorpha</taxon>
        <taxon>Pentatomoidea</taxon>
        <taxon>Pentatomidae</taxon>
        <taxon>Pentatominae</taxon>
        <taxon>Nezara</taxon>
    </lineage>
</organism>
<keyword evidence="3" id="KW-1185">Reference proteome</keyword>
<dbReference type="InterPro" id="IPR039303">
    <property type="entry name" value="CCDC50"/>
</dbReference>
<name>A0A9P0EDH7_NEZVI</name>
<feature type="compositionally biased region" description="Polar residues" evidence="1">
    <location>
        <begin position="198"/>
        <end position="208"/>
    </location>
</feature>
<proteinExistence type="predicted"/>
<dbReference type="EMBL" id="OV725079">
    <property type="protein sequence ID" value="CAH1394448.1"/>
    <property type="molecule type" value="Genomic_DNA"/>
</dbReference>
<evidence type="ECO:0000313" key="3">
    <source>
        <dbReference type="Proteomes" id="UP001152798"/>
    </source>
</evidence>
<feature type="region of interest" description="Disordered" evidence="1">
    <location>
        <begin position="26"/>
        <end position="55"/>
    </location>
</feature>
<evidence type="ECO:0000313" key="2">
    <source>
        <dbReference type="EMBL" id="CAH1394448.1"/>
    </source>
</evidence>
<feature type="region of interest" description="Disordered" evidence="1">
    <location>
        <begin position="92"/>
        <end position="208"/>
    </location>
</feature>
<dbReference type="AlphaFoldDB" id="A0A9P0EDH7"/>
<feature type="compositionally biased region" description="Polar residues" evidence="1">
    <location>
        <begin position="145"/>
        <end position="156"/>
    </location>
</feature>
<accession>A0A9P0EDH7</accession>
<sequence>MNEIGLPPAPFSYSPPPMPIACSSMLRLPESLTDDEEDDWPPPPEISDIQKEEQERLDKELAARLQLEEELREDLDRKLAIEAQDEELARHLQEKEKARARRFRERARAKKLQATTAASATLTPQPSPIRINEIPNIAMAIDPTYSPNQRPSGSRQTAVAVGSSGTVGSSGPSGLTPRKNVLPDASPLAPRSILPSRSPITPRSKNIK</sequence>
<dbReference type="PANTHER" id="PTHR22115">
    <property type="entry name" value="C3ORF6 PROTEIN-RELATED"/>
    <property type="match status" value="1"/>
</dbReference>
<dbReference type="PANTHER" id="PTHR22115:SF4">
    <property type="entry name" value="COILED-COIL DOMAIN-CONTAINING PROTEIN"/>
    <property type="match status" value="1"/>
</dbReference>